<accession>A0A0C3IW14</accession>
<dbReference type="Proteomes" id="UP000054217">
    <property type="component" value="Unassembled WGS sequence"/>
</dbReference>
<feature type="transmembrane region" description="Helical" evidence="1">
    <location>
        <begin position="28"/>
        <end position="49"/>
    </location>
</feature>
<reference evidence="3" key="2">
    <citation type="submission" date="2015-01" db="EMBL/GenBank/DDBJ databases">
        <title>Evolutionary Origins and Diversification of the Mycorrhizal Mutualists.</title>
        <authorList>
            <consortium name="DOE Joint Genome Institute"/>
            <consortium name="Mycorrhizal Genomics Consortium"/>
            <person name="Kohler A."/>
            <person name="Kuo A."/>
            <person name="Nagy L.G."/>
            <person name="Floudas D."/>
            <person name="Copeland A."/>
            <person name="Barry K.W."/>
            <person name="Cichocki N."/>
            <person name="Veneault-Fourrey C."/>
            <person name="LaButti K."/>
            <person name="Lindquist E.A."/>
            <person name="Lipzen A."/>
            <person name="Lundell T."/>
            <person name="Morin E."/>
            <person name="Murat C."/>
            <person name="Riley R."/>
            <person name="Ohm R."/>
            <person name="Sun H."/>
            <person name="Tunlid A."/>
            <person name="Henrissat B."/>
            <person name="Grigoriev I.V."/>
            <person name="Hibbett D.S."/>
            <person name="Martin F."/>
        </authorList>
    </citation>
    <scope>NUCLEOTIDE SEQUENCE [LARGE SCALE GENOMIC DNA]</scope>
    <source>
        <strain evidence="3">Marx 270</strain>
    </source>
</reference>
<protein>
    <submittedName>
        <fullName evidence="2">Uncharacterized protein</fullName>
    </submittedName>
</protein>
<gene>
    <name evidence="2" type="ORF">M404DRAFT_739459</name>
</gene>
<proteinExistence type="predicted"/>
<evidence type="ECO:0000313" key="3">
    <source>
        <dbReference type="Proteomes" id="UP000054217"/>
    </source>
</evidence>
<keyword evidence="1" id="KW-1133">Transmembrane helix</keyword>
<keyword evidence="1" id="KW-0472">Membrane</keyword>
<keyword evidence="3" id="KW-1185">Reference proteome</keyword>
<evidence type="ECO:0000256" key="1">
    <source>
        <dbReference type="SAM" id="Phobius"/>
    </source>
</evidence>
<dbReference type="EMBL" id="KN831991">
    <property type="protein sequence ID" value="KIO01028.1"/>
    <property type="molecule type" value="Genomic_DNA"/>
</dbReference>
<dbReference type="AlphaFoldDB" id="A0A0C3IW14"/>
<organism evidence="2 3">
    <name type="scientific">Pisolithus tinctorius Marx 270</name>
    <dbReference type="NCBI Taxonomy" id="870435"/>
    <lineage>
        <taxon>Eukaryota</taxon>
        <taxon>Fungi</taxon>
        <taxon>Dikarya</taxon>
        <taxon>Basidiomycota</taxon>
        <taxon>Agaricomycotina</taxon>
        <taxon>Agaricomycetes</taxon>
        <taxon>Agaricomycetidae</taxon>
        <taxon>Boletales</taxon>
        <taxon>Sclerodermatineae</taxon>
        <taxon>Pisolithaceae</taxon>
        <taxon>Pisolithus</taxon>
    </lineage>
</organism>
<dbReference type="InParanoid" id="A0A0C3IW14"/>
<sequence>MHYENHGLSACNSAGWERYLIKFSLKKLCIIMLYDICIMTFSTLFTMGLPSLPRDPELEVSRWAAFSNVPERLDRRTNGLWEVYSLAMYPRCVYSYVRFSEFF</sequence>
<evidence type="ECO:0000313" key="2">
    <source>
        <dbReference type="EMBL" id="KIO01028.1"/>
    </source>
</evidence>
<dbReference type="HOGENOM" id="CLU_2264822_0_0_1"/>
<name>A0A0C3IW14_PISTI</name>
<reference evidence="2 3" key="1">
    <citation type="submission" date="2014-04" db="EMBL/GenBank/DDBJ databases">
        <authorList>
            <consortium name="DOE Joint Genome Institute"/>
            <person name="Kuo A."/>
            <person name="Kohler A."/>
            <person name="Costa M.D."/>
            <person name="Nagy L.G."/>
            <person name="Floudas D."/>
            <person name="Copeland A."/>
            <person name="Barry K.W."/>
            <person name="Cichocki N."/>
            <person name="Veneault-Fourrey C."/>
            <person name="LaButti K."/>
            <person name="Lindquist E.A."/>
            <person name="Lipzen A."/>
            <person name="Lundell T."/>
            <person name="Morin E."/>
            <person name="Murat C."/>
            <person name="Sun H."/>
            <person name="Tunlid A."/>
            <person name="Henrissat B."/>
            <person name="Grigoriev I.V."/>
            <person name="Hibbett D.S."/>
            <person name="Martin F."/>
            <person name="Nordberg H.P."/>
            <person name="Cantor M.N."/>
            <person name="Hua S.X."/>
        </authorList>
    </citation>
    <scope>NUCLEOTIDE SEQUENCE [LARGE SCALE GENOMIC DNA]</scope>
    <source>
        <strain evidence="2 3">Marx 270</strain>
    </source>
</reference>
<keyword evidence="1" id="KW-0812">Transmembrane</keyword>